<accession>K1QHV8</accession>
<evidence type="ECO:0000313" key="1">
    <source>
        <dbReference type="EMBL" id="EKC30749.1"/>
    </source>
</evidence>
<dbReference type="InterPro" id="IPR011042">
    <property type="entry name" value="6-blade_b-propeller_TolB-like"/>
</dbReference>
<organism evidence="1">
    <name type="scientific">Magallana gigas</name>
    <name type="common">Pacific oyster</name>
    <name type="synonym">Crassostrea gigas</name>
    <dbReference type="NCBI Taxonomy" id="29159"/>
    <lineage>
        <taxon>Eukaryota</taxon>
        <taxon>Metazoa</taxon>
        <taxon>Spiralia</taxon>
        <taxon>Lophotrochozoa</taxon>
        <taxon>Mollusca</taxon>
        <taxon>Bivalvia</taxon>
        <taxon>Autobranchia</taxon>
        <taxon>Pteriomorphia</taxon>
        <taxon>Ostreida</taxon>
        <taxon>Ostreoidea</taxon>
        <taxon>Ostreidae</taxon>
        <taxon>Magallana</taxon>
    </lineage>
</organism>
<dbReference type="HOGENOM" id="CLU_2981097_0_0_1"/>
<dbReference type="InParanoid" id="K1QHV8"/>
<dbReference type="SUPFAM" id="SSF101898">
    <property type="entry name" value="NHL repeat"/>
    <property type="match status" value="1"/>
</dbReference>
<protein>
    <recommendedName>
        <fullName evidence="2">Tripartite motif-containing protein 2</fullName>
    </recommendedName>
</protein>
<sequence length="58" mass="6956">MSDIYNHCIHILDKNGQFLRYIDDCGLRDPFGLCVDNDDNLFVCEYRRNNVKKIKYLK</sequence>
<proteinExistence type="predicted"/>
<name>K1QHV8_MAGGI</name>
<dbReference type="Gene3D" id="2.120.10.30">
    <property type="entry name" value="TolB, C-terminal domain"/>
    <property type="match status" value="1"/>
</dbReference>
<evidence type="ECO:0008006" key="2">
    <source>
        <dbReference type="Google" id="ProtNLM"/>
    </source>
</evidence>
<reference evidence="1" key="1">
    <citation type="journal article" date="2012" name="Nature">
        <title>The oyster genome reveals stress adaptation and complexity of shell formation.</title>
        <authorList>
            <person name="Zhang G."/>
            <person name="Fang X."/>
            <person name="Guo X."/>
            <person name="Li L."/>
            <person name="Luo R."/>
            <person name="Xu F."/>
            <person name="Yang P."/>
            <person name="Zhang L."/>
            <person name="Wang X."/>
            <person name="Qi H."/>
            <person name="Xiong Z."/>
            <person name="Que H."/>
            <person name="Xie Y."/>
            <person name="Holland P.W."/>
            <person name="Paps J."/>
            <person name="Zhu Y."/>
            <person name="Wu F."/>
            <person name="Chen Y."/>
            <person name="Wang J."/>
            <person name="Peng C."/>
            <person name="Meng J."/>
            <person name="Yang L."/>
            <person name="Liu J."/>
            <person name="Wen B."/>
            <person name="Zhang N."/>
            <person name="Huang Z."/>
            <person name="Zhu Q."/>
            <person name="Feng Y."/>
            <person name="Mount A."/>
            <person name="Hedgecock D."/>
            <person name="Xu Z."/>
            <person name="Liu Y."/>
            <person name="Domazet-Loso T."/>
            <person name="Du Y."/>
            <person name="Sun X."/>
            <person name="Zhang S."/>
            <person name="Liu B."/>
            <person name="Cheng P."/>
            <person name="Jiang X."/>
            <person name="Li J."/>
            <person name="Fan D."/>
            <person name="Wang W."/>
            <person name="Fu W."/>
            <person name="Wang T."/>
            <person name="Wang B."/>
            <person name="Zhang J."/>
            <person name="Peng Z."/>
            <person name="Li Y."/>
            <person name="Li N."/>
            <person name="Wang J."/>
            <person name="Chen M."/>
            <person name="He Y."/>
            <person name="Tan F."/>
            <person name="Song X."/>
            <person name="Zheng Q."/>
            <person name="Huang R."/>
            <person name="Yang H."/>
            <person name="Du X."/>
            <person name="Chen L."/>
            <person name="Yang M."/>
            <person name="Gaffney P.M."/>
            <person name="Wang S."/>
            <person name="Luo L."/>
            <person name="She Z."/>
            <person name="Ming Y."/>
            <person name="Huang W."/>
            <person name="Zhang S."/>
            <person name="Huang B."/>
            <person name="Zhang Y."/>
            <person name="Qu T."/>
            <person name="Ni P."/>
            <person name="Miao G."/>
            <person name="Wang J."/>
            <person name="Wang Q."/>
            <person name="Steinberg C.E."/>
            <person name="Wang H."/>
            <person name="Li N."/>
            <person name="Qian L."/>
            <person name="Zhang G."/>
            <person name="Li Y."/>
            <person name="Yang H."/>
            <person name="Liu X."/>
            <person name="Wang J."/>
            <person name="Yin Y."/>
            <person name="Wang J."/>
        </authorList>
    </citation>
    <scope>NUCLEOTIDE SEQUENCE [LARGE SCALE GENOMIC DNA]</scope>
    <source>
        <strain evidence="1">05x7-T-G4-1.051#20</strain>
    </source>
</reference>
<dbReference type="EMBL" id="JH816960">
    <property type="protein sequence ID" value="EKC30749.1"/>
    <property type="molecule type" value="Genomic_DNA"/>
</dbReference>
<gene>
    <name evidence="1" type="ORF">CGI_10007946</name>
</gene>
<dbReference type="AlphaFoldDB" id="K1QHV8"/>